<keyword evidence="2" id="KW-1185">Reference proteome</keyword>
<evidence type="ECO:0000313" key="2">
    <source>
        <dbReference type="Proteomes" id="UP000886998"/>
    </source>
</evidence>
<sequence length="171" mass="19670">MSAPRKAFRIQLVKVQPRQSLANSLEQTIMLRKVTSVVKLMEWTIQGATKVKVLSPEMPDVIEVDIFHIMEDSMKGNDKASYHSLYRDRRPRYVLKWILNELGRSFVFLLRYVGTSQQRQGLMEDTKEVGLIDSTQSVGKPHTRGSGQQYSNWYRDCNTNTTEIGGICKEN</sequence>
<accession>A0A8X7CG04</accession>
<name>A0A8X7CG04_9ARAC</name>
<organism evidence="1 2">
    <name type="scientific">Trichonephila inaurata madagascariensis</name>
    <dbReference type="NCBI Taxonomy" id="2747483"/>
    <lineage>
        <taxon>Eukaryota</taxon>
        <taxon>Metazoa</taxon>
        <taxon>Ecdysozoa</taxon>
        <taxon>Arthropoda</taxon>
        <taxon>Chelicerata</taxon>
        <taxon>Arachnida</taxon>
        <taxon>Araneae</taxon>
        <taxon>Araneomorphae</taxon>
        <taxon>Entelegynae</taxon>
        <taxon>Araneoidea</taxon>
        <taxon>Nephilidae</taxon>
        <taxon>Trichonephila</taxon>
        <taxon>Trichonephila inaurata</taxon>
    </lineage>
</organism>
<dbReference type="OrthoDB" id="6446051at2759"/>
<dbReference type="Proteomes" id="UP000886998">
    <property type="component" value="Unassembled WGS sequence"/>
</dbReference>
<comment type="caution">
    <text evidence="1">The sequence shown here is derived from an EMBL/GenBank/DDBJ whole genome shotgun (WGS) entry which is preliminary data.</text>
</comment>
<dbReference type="EMBL" id="BMAV01015538">
    <property type="protein sequence ID" value="GFY65091.1"/>
    <property type="molecule type" value="Genomic_DNA"/>
</dbReference>
<dbReference type="AlphaFoldDB" id="A0A8X7CG04"/>
<reference evidence="1" key="1">
    <citation type="submission" date="2020-08" db="EMBL/GenBank/DDBJ databases">
        <title>Multicomponent nature underlies the extraordinary mechanical properties of spider dragline silk.</title>
        <authorList>
            <person name="Kono N."/>
            <person name="Nakamura H."/>
            <person name="Mori M."/>
            <person name="Yoshida Y."/>
            <person name="Ohtoshi R."/>
            <person name="Malay A.D."/>
            <person name="Moran D.A.P."/>
            <person name="Tomita M."/>
            <person name="Numata K."/>
            <person name="Arakawa K."/>
        </authorList>
    </citation>
    <scope>NUCLEOTIDE SEQUENCE</scope>
</reference>
<gene>
    <name evidence="1" type="primary">Wxf_01114</name>
    <name evidence="1" type="ORF">TNIN_35941</name>
</gene>
<evidence type="ECO:0000313" key="1">
    <source>
        <dbReference type="EMBL" id="GFY65091.1"/>
    </source>
</evidence>
<proteinExistence type="predicted"/>
<protein>
    <submittedName>
        <fullName evidence="1">Uncharacterized protein</fullName>
    </submittedName>
</protein>